<organism evidence="2">
    <name type="scientific">Coccidioides posadasii (strain RMSCC 757 / Silveira)</name>
    <name type="common">Valley fever fungus</name>
    <dbReference type="NCBI Taxonomy" id="443226"/>
    <lineage>
        <taxon>Eukaryota</taxon>
        <taxon>Fungi</taxon>
        <taxon>Dikarya</taxon>
        <taxon>Ascomycota</taxon>
        <taxon>Pezizomycotina</taxon>
        <taxon>Eurotiomycetes</taxon>
        <taxon>Eurotiomycetidae</taxon>
        <taxon>Onygenales</taxon>
        <taxon>Onygenaceae</taxon>
        <taxon>Coccidioides</taxon>
    </lineage>
</organism>
<dbReference type="EMBL" id="GL636487">
    <property type="protein sequence ID" value="EFW21520.1"/>
    <property type="molecule type" value="Genomic_DNA"/>
</dbReference>
<evidence type="ECO:0000313" key="2">
    <source>
        <dbReference type="Proteomes" id="UP000002497"/>
    </source>
</evidence>
<protein>
    <submittedName>
        <fullName evidence="1">Predicted protein</fullName>
    </submittedName>
</protein>
<reference evidence="2" key="1">
    <citation type="journal article" date="2010" name="Genome Res.">
        <title>Population genomic sequencing of Coccidioides fungi reveals recent hybridization and transposon control.</title>
        <authorList>
            <person name="Neafsey D.E."/>
            <person name="Barker B.M."/>
            <person name="Sharpton T.J."/>
            <person name="Stajich J.E."/>
            <person name="Park D.J."/>
            <person name="Whiston E."/>
            <person name="Hung C.-Y."/>
            <person name="McMahan C."/>
            <person name="White J."/>
            <person name="Sykes S."/>
            <person name="Heiman D."/>
            <person name="Young S."/>
            <person name="Zeng Q."/>
            <person name="Abouelleil A."/>
            <person name="Aftuck L."/>
            <person name="Bessette D."/>
            <person name="Brown A."/>
            <person name="FitzGerald M."/>
            <person name="Lui A."/>
            <person name="Macdonald J.P."/>
            <person name="Priest M."/>
            <person name="Orbach M.J."/>
            <person name="Galgiani J.N."/>
            <person name="Kirkland T.N."/>
            <person name="Cole G.T."/>
            <person name="Birren B.W."/>
            <person name="Henn M.R."/>
            <person name="Taylor J.W."/>
            <person name="Rounsley S.D."/>
        </authorList>
    </citation>
    <scope>NUCLEOTIDE SEQUENCE [LARGE SCALE GENOMIC DNA]</scope>
    <source>
        <strain evidence="2">RMSCC 757 / Silveira</strain>
    </source>
</reference>
<gene>
    <name evidence="1" type="ORF">CPSG_01677</name>
</gene>
<dbReference type="AlphaFoldDB" id="E9CW44"/>
<accession>E9CW44</accession>
<name>E9CW44_COCPS</name>
<reference evidence="2" key="2">
    <citation type="submission" date="2010-03" db="EMBL/GenBank/DDBJ databases">
        <title>The genome sequence of Coccidioides posadasii strain Silveira.</title>
        <authorList>
            <consortium name="The Broad Institute Genome Sequencing Center for Infectious Disease"/>
            <person name="Neafsey D."/>
            <person name="Orbach M."/>
            <person name="Henn M.R."/>
            <person name="Cole G.T."/>
            <person name="Galgiani J."/>
            <person name="Gardner M.J."/>
            <person name="Kirkland T.N."/>
            <person name="Taylor J.W."/>
            <person name="Young S.K."/>
            <person name="Zeng Q."/>
            <person name="Koehrsen M."/>
            <person name="Alvarado L."/>
            <person name="Berlin A."/>
            <person name="Borenstein D."/>
            <person name="Chapman S.B."/>
            <person name="Chen Z."/>
            <person name="Engels R."/>
            <person name="Freedman E."/>
            <person name="Gellesch M."/>
            <person name="Goldberg J."/>
            <person name="Griggs A."/>
            <person name="Gujja S."/>
            <person name="Heilman E."/>
            <person name="Heiman D."/>
            <person name="Howarth C."/>
            <person name="Jen D."/>
            <person name="Larson L."/>
            <person name="Mehta T."/>
            <person name="Neiman D."/>
            <person name="Park D."/>
            <person name="Pearson M."/>
            <person name="Richards J."/>
            <person name="Roberts A."/>
            <person name="Saif S."/>
            <person name="Shea T."/>
            <person name="Shenoy N."/>
            <person name="Sisk P."/>
            <person name="Stolte C."/>
            <person name="Sykes S."/>
            <person name="Walk T."/>
            <person name="White J."/>
            <person name="Yandava C."/>
            <person name="Haas B."/>
            <person name="Nusbaum C."/>
            <person name="Birren B."/>
        </authorList>
    </citation>
    <scope>NUCLEOTIDE SEQUENCE [LARGE SCALE GENOMIC DNA]</scope>
    <source>
        <strain evidence="2">RMSCC 757 / Silveira</strain>
    </source>
</reference>
<evidence type="ECO:0000313" key="1">
    <source>
        <dbReference type="EMBL" id="EFW21520.1"/>
    </source>
</evidence>
<keyword evidence="2" id="KW-1185">Reference proteome</keyword>
<dbReference type="Proteomes" id="UP000002497">
    <property type="component" value="Unassembled WGS sequence"/>
</dbReference>
<dbReference type="VEuPathDB" id="FungiDB:CPSG_01677"/>
<dbReference type="HOGENOM" id="CLU_2454568_0_0_1"/>
<proteinExistence type="predicted"/>
<sequence length="89" mass="10064">MLLCWALAKIYPDQPESPSERREFPSKRAPASWSACLINRQVGYILGASVFLKTMKGRTDGLGRWSSPRNIFIPDTLVQTRPSLVREEA</sequence>